<evidence type="ECO:0000256" key="1">
    <source>
        <dbReference type="SAM" id="Phobius"/>
    </source>
</evidence>
<feature type="transmembrane region" description="Helical" evidence="1">
    <location>
        <begin position="7"/>
        <end position="25"/>
    </location>
</feature>
<dbReference type="SUPFAM" id="SSF82171">
    <property type="entry name" value="DPP6 N-terminal domain-like"/>
    <property type="match status" value="1"/>
</dbReference>
<name>A0A6M0SXB4_CLOBO</name>
<dbReference type="Proteomes" id="UP000473089">
    <property type="component" value="Unassembled WGS sequence"/>
</dbReference>
<dbReference type="EMBL" id="SGJP01000012">
    <property type="protein sequence ID" value="NFA60157.1"/>
    <property type="molecule type" value="Genomic_DNA"/>
</dbReference>
<keyword evidence="1" id="KW-1133">Transmembrane helix</keyword>
<reference evidence="2 3" key="1">
    <citation type="submission" date="2019-02" db="EMBL/GenBank/DDBJ databases">
        <title>Genome sequencing of Clostridium botulinum clinical isolates.</title>
        <authorList>
            <person name="Brunt J."/>
            <person name="Van Vliet A.H.M."/>
            <person name="Stringer S.C."/>
            <person name="Grant K.A."/>
            <person name="Carter A.C."/>
            <person name="Peck M.W."/>
        </authorList>
    </citation>
    <scope>NUCLEOTIDE SEQUENCE [LARGE SCALE GENOMIC DNA]</scope>
    <source>
        <strain evidence="2 3">R1125/03</strain>
    </source>
</reference>
<keyword evidence="1" id="KW-0472">Membrane</keyword>
<protein>
    <recommendedName>
        <fullName evidence="4">Dipeptidyl peptidase IV</fullName>
    </recommendedName>
</protein>
<comment type="caution">
    <text evidence="2">The sequence shown here is derived from an EMBL/GenBank/DDBJ whole genome shotgun (WGS) entry which is preliminary data.</text>
</comment>
<sequence length="347" mass="40627">MKLIKRLIIWSIIPLTFEITGLLYVDKYYLANKGQCKIEKVEEKQEKIADKNIKIPIPEEVEDVKISYDGKYVSYKESNNINIINTLNGEEKKVQISTKGKICYYTWLKDRHRMYIWEKFGDDSNYLKVSYYDKDKDHRETVADNHYNEVQIPLANSEYNVQDHVISTLNGVEYVKVKTNNNRSNIYRLNVMSQIEKCKSYSKIGKIDALNRDDNFIYEDLRYGKVRVSERENSLHIPETDNLCVLGVDGEDNVYVGNIIDEKVNKIFYGSLKEDESSWKQVSLNESIDREDIYVSKNSKIYINNKTNGIVKEVLSEKEIKYQGRIVQYYNKGIGIINNGEFSKVKF</sequence>
<evidence type="ECO:0008006" key="4">
    <source>
        <dbReference type="Google" id="ProtNLM"/>
    </source>
</evidence>
<keyword evidence="1" id="KW-0812">Transmembrane</keyword>
<proteinExistence type="predicted"/>
<accession>A0A6M0SXB4</accession>
<gene>
    <name evidence="2" type="ORF">EXM42_07050</name>
</gene>
<dbReference type="AlphaFoldDB" id="A0A6M0SXB4"/>
<evidence type="ECO:0000313" key="2">
    <source>
        <dbReference type="EMBL" id="NFA60157.1"/>
    </source>
</evidence>
<organism evidence="2 3">
    <name type="scientific">Clostridium botulinum</name>
    <dbReference type="NCBI Taxonomy" id="1491"/>
    <lineage>
        <taxon>Bacteria</taxon>
        <taxon>Bacillati</taxon>
        <taxon>Bacillota</taxon>
        <taxon>Clostridia</taxon>
        <taxon>Eubacteriales</taxon>
        <taxon>Clostridiaceae</taxon>
        <taxon>Clostridium</taxon>
    </lineage>
</organism>
<evidence type="ECO:0000313" key="3">
    <source>
        <dbReference type="Proteomes" id="UP000473089"/>
    </source>
</evidence>